<gene>
    <name evidence="3" type="ordered locus">TREAZ_1780</name>
</gene>
<dbReference type="InterPro" id="IPR036116">
    <property type="entry name" value="FN3_sf"/>
</dbReference>
<dbReference type="PROSITE" id="PS51257">
    <property type="entry name" value="PROKAR_LIPOPROTEIN"/>
    <property type="match status" value="1"/>
</dbReference>
<keyword evidence="1" id="KW-0732">Signal</keyword>
<dbReference type="InterPro" id="IPR003961">
    <property type="entry name" value="FN3_dom"/>
</dbReference>
<dbReference type="SUPFAM" id="SSF49265">
    <property type="entry name" value="Fibronectin type III"/>
    <property type="match status" value="1"/>
</dbReference>
<feature type="domain" description="Fibronectin type-III" evidence="2">
    <location>
        <begin position="35"/>
        <end position="125"/>
    </location>
</feature>
<sequence length="570" mass="63423">MDTHKLSWFFLPALAALALAFSSCEISPPEFTPAAPGGLRAYADSETVVKLHWNNVFGTSEYMLYRSAKLNGSFGPFEEIQTLTGTSYTDAGRIKNTIYRYKIAARNNTGTSSQSAAVQCRTPDTDAGDTAFWAADLTAEGSFYKTWAKKAKTGQHCIVYAEISDYTNNAPEINSELAGKIANEFDNNIYGKITGAFGAPRDVDSNNKVILLMLDIQDGYDGKTSNAYTAGFFYEIDMLLNDEHSNKADMLYIDTWPAKVGISENMSQTYSTMAHELQHLINFSLHRGASPGKNAMDLWIDEGLASAAEYIYGGSQKDRIEYFKQDPFGSIVQGNNFFVWEDEWIDDILANYATDYLFFQWLRIHASNDVEIYKNIINSSETDYRAVTQAASSRINNSLSDWNTLLSTWYAANLICSNNANKYVGYKGQIRYNDLNTKELPNDYRKTHHWNLAPGEGVFSPLASSLTLPSGAPYGNNIRYAVINKTAETINSAPPASGGNYLLTFNTNTNSTSNSNSEIGYVTNIELSEDTARAALPSGEAYTPPQLYEWDGARYFFDRNKPKLPLKGRK</sequence>
<reference evidence="3 4" key="2">
    <citation type="journal article" date="2011" name="ISME J.">
        <title>RNA-seq reveals cooperative metabolic interactions between two termite-gut spirochete species in co-culture.</title>
        <authorList>
            <person name="Rosenthal A.Z."/>
            <person name="Matson E.G."/>
            <person name="Eldar A."/>
            <person name="Leadbetter J.R."/>
        </authorList>
    </citation>
    <scope>NUCLEOTIDE SEQUENCE [LARGE SCALE GENOMIC DNA]</scope>
    <source>
        <strain evidence="4">ATCC BAA-888 / DSM 13862 / ZAS-9</strain>
    </source>
</reference>
<feature type="chain" id="PRO_5003329525" evidence="1">
    <location>
        <begin position="21"/>
        <end position="570"/>
    </location>
</feature>
<feature type="signal peptide" evidence="1">
    <location>
        <begin position="1"/>
        <end position="20"/>
    </location>
</feature>
<evidence type="ECO:0000259" key="2">
    <source>
        <dbReference type="PROSITE" id="PS50853"/>
    </source>
</evidence>
<proteinExistence type="predicted"/>
<accession>F5YC24</accession>
<reference evidence="4" key="1">
    <citation type="submission" date="2009-12" db="EMBL/GenBank/DDBJ databases">
        <title>Complete sequence of Treponema azotonutricium strain ZAS-9.</title>
        <authorList>
            <person name="Tetu S.G."/>
            <person name="Matson E."/>
            <person name="Ren Q."/>
            <person name="Seshadri R."/>
            <person name="Elbourne L."/>
            <person name="Hassan K.A."/>
            <person name="Durkin A."/>
            <person name="Radune D."/>
            <person name="Mohamoud Y."/>
            <person name="Shay R."/>
            <person name="Jin S."/>
            <person name="Zhang X."/>
            <person name="Lucey K."/>
            <person name="Ballor N.R."/>
            <person name="Ottesen E."/>
            <person name="Rosenthal R."/>
            <person name="Allen A."/>
            <person name="Leadbetter J.R."/>
            <person name="Paulsen I.T."/>
        </authorList>
    </citation>
    <scope>NUCLEOTIDE SEQUENCE [LARGE SCALE GENOMIC DNA]</scope>
    <source>
        <strain evidence="4">ATCC BAA-888 / DSM 13862 / ZAS-9</strain>
    </source>
</reference>
<dbReference type="eggNOG" id="COG2247">
    <property type="taxonomic scope" value="Bacteria"/>
</dbReference>
<protein>
    <submittedName>
        <fullName evidence="3">Fibronectin type III domain protein</fullName>
    </submittedName>
</protein>
<dbReference type="HOGENOM" id="CLU_478111_0_0_12"/>
<dbReference type="Gene3D" id="2.60.40.10">
    <property type="entry name" value="Immunoglobulins"/>
    <property type="match status" value="1"/>
</dbReference>
<keyword evidence="4" id="KW-1185">Reference proteome</keyword>
<dbReference type="AlphaFoldDB" id="F5YC24"/>
<dbReference type="OrthoDB" id="1495777at2"/>
<dbReference type="Proteomes" id="UP000009222">
    <property type="component" value="Chromosome"/>
</dbReference>
<dbReference type="STRING" id="545695.TREAZ_1780"/>
<dbReference type="PROSITE" id="PS50853">
    <property type="entry name" value="FN3"/>
    <property type="match status" value="1"/>
</dbReference>
<evidence type="ECO:0000313" key="4">
    <source>
        <dbReference type="Proteomes" id="UP000009222"/>
    </source>
</evidence>
<dbReference type="eggNOG" id="COG0308">
    <property type="taxonomic scope" value="Bacteria"/>
</dbReference>
<evidence type="ECO:0000256" key="1">
    <source>
        <dbReference type="SAM" id="SignalP"/>
    </source>
</evidence>
<name>F5YC24_LEAAZ</name>
<evidence type="ECO:0000313" key="3">
    <source>
        <dbReference type="EMBL" id="AEF82348.1"/>
    </source>
</evidence>
<organism evidence="3 4">
    <name type="scientific">Leadbettera azotonutricia (strain ATCC BAA-888 / DSM 13862 / ZAS-9)</name>
    <name type="common">Treponema azotonutricium</name>
    <dbReference type="NCBI Taxonomy" id="545695"/>
    <lineage>
        <taxon>Bacteria</taxon>
        <taxon>Pseudomonadati</taxon>
        <taxon>Spirochaetota</taxon>
        <taxon>Spirochaetia</taxon>
        <taxon>Spirochaetales</taxon>
        <taxon>Breznakiellaceae</taxon>
        <taxon>Leadbettera</taxon>
    </lineage>
</organism>
<dbReference type="RefSeq" id="WP_015710250.1">
    <property type="nucleotide sequence ID" value="NC_015577.1"/>
</dbReference>
<dbReference type="EMBL" id="CP001841">
    <property type="protein sequence ID" value="AEF82348.1"/>
    <property type="molecule type" value="Genomic_DNA"/>
</dbReference>
<dbReference type="InParanoid" id="F5YC24"/>
<dbReference type="KEGG" id="taz:TREAZ_1780"/>
<dbReference type="CDD" id="cd00063">
    <property type="entry name" value="FN3"/>
    <property type="match status" value="1"/>
</dbReference>
<dbReference type="InterPro" id="IPR013783">
    <property type="entry name" value="Ig-like_fold"/>
</dbReference>